<evidence type="ECO:0000256" key="1">
    <source>
        <dbReference type="SAM" id="SignalP"/>
    </source>
</evidence>
<dbReference type="OrthoDB" id="9808689at2"/>
<dbReference type="InterPro" id="IPR006311">
    <property type="entry name" value="TAT_signal"/>
</dbReference>
<keyword evidence="1" id="KW-0732">Signal</keyword>
<feature type="chain" id="PRO_5037318705" evidence="1">
    <location>
        <begin position="20"/>
        <end position="200"/>
    </location>
</feature>
<dbReference type="InterPro" id="IPR005586">
    <property type="entry name" value="ABC_trans_aux"/>
</dbReference>
<reference evidence="3 4" key="1">
    <citation type="journal article" date="2014" name="Int. J. Syst. Evol. Microbiol.">
        <title>Complete genome sequence of Corynebacterium casei LMG S-19264T (=DSM 44701T), isolated from a smear-ripened cheese.</title>
        <authorList>
            <consortium name="US DOE Joint Genome Institute (JGI-PGF)"/>
            <person name="Walter F."/>
            <person name="Albersmeier A."/>
            <person name="Kalinowski J."/>
            <person name="Ruckert C."/>
        </authorList>
    </citation>
    <scope>NUCLEOTIDE SEQUENCE [LARGE SCALE GENOMIC DNA]</scope>
    <source>
        <strain evidence="3 4">CGMCC 1.15896</strain>
    </source>
</reference>
<evidence type="ECO:0000313" key="4">
    <source>
        <dbReference type="Proteomes" id="UP000596977"/>
    </source>
</evidence>
<dbReference type="Pfam" id="PF03886">
    <property type="entry name" value="ABC_trans_aux"/>
    <property type="match status" value="1"/>
</dbReference>
<organism evidence="3 4">
    <name type="scientific">Pelagibacterium lentulum</name>
    <dbReference type="NCBI Taxonomy" id="2029865"/>
    <lineage>
        <taxon>Bacteria</taxon>
        <taxon>Pseudomonadati</taxon>
        <taxon>Pseudomonadota</taxon>
        <taxon>Alphaproteobacteria</taxon>
        <taxon>Hyphomicrobiales</taxon>
        <taxon>Devosiaceae</taxon>
        <taxon>Pelagibacterium</taxon>
    </lineage>
</organism>
<dbReference type="EMBL" id="BMKB01000001">
    <property type="protein sequence ID" value="GGA35974.1"/>
    <property type="molecule type" value="Genomic_DNA"/>
</dbReference>
<keyword evidence="4" id="KW-1185">Reference proteome</keyword>
<proteinExistence type="predicted"/>
<feature type="signal peptide" evidence="1">
    <location>
        <begin position="1"/>
        <end position="19"/>
    </location>
</feature>
<dbReference type="AlphaFoldDB" id="A0A916R7C6"/>
<dbReference type="PROSITE" id="PS51257">
    <property type="entry name" value="PROKAR_LIPOPROTEIN"/>
    <property type="match status" value="1"/>
</dbReference>
<dbReference type="PROSITE" id="PS51318">
    <property type="entry name" value="TAT"/>
    <property type="match status" value="1"/>
</dbReference>
<dbReference type="Proteomes" id="UP000596977">
    <property type="component" value="Unassembled WGS sequence"/>
</dbReference>
<dbReference type="Gene3D" id="3.40.50.10610">
    <property type="entry name" value="ABC-type transport auxiliary lipoprotein component"/>
    <property type="match status" value="1"/>
</dbReference>
<dbReference type="SUPFAM" id="SSF159594">
    <property type="entry name" value="XCC0632-like"/>
    <property type="match status" value="1"/>
</dbReference>
<comment type="caution">
    <text evidence="3">The sequence shown here is derived from an EMBL/GenBank/DDBJ whole genome shotgun (WGS) entry which is preliminary data.</text>
</comment>
<evidence type="ECO:0000259" key="2">
    <source>
        <dbReference type="Pfam" id="PF03886"/>
    </source>
</evidence>
<accession>A0A916R7C6</accession>
<evidence type="ECO:0000313" key="3">
    <source>
        <dbReference type="EMBL" id="GGA35974.1"/>
    </source>
</evidence>
<feature type="domain" description="ABC-type transport auxiliary lipoprotein component" evidence="2">
    <location>
        <begin position="35"/>
        <end position="193"/>
    </location>
</feature>
<protein>
    <submittedName>
        <fullName evidence="3">ABC transporter</fullName>
    </submittedName>
</protein>
<sequence>MSRNLSRRTVLGFSAAGLAASLAGCLGAPTPLVTYDLIASAQAASTSRRLNRAVLVVEPDAIETYDTNRIVVREPGSILSYLPDAQWSDRLPRLIQTRMVQSFQDAGVTNIGRPSDQIDANLALAADIRAFEVNAGQERLATVTLAVRLVDDWNRRILAAQSFSASVPLGNLNAPTVVAGLNQALDTVIAQIVAWTASRA</sequence>
<dbReference type="RefSeq" id="WP_127070690.1">
    <property type="nucleotide sequence ID" value="NZ_BMKB01000001.1"/>
</dbReference>
<gene>
    <name evidence="3" type="ORF">GCM10011499_01650</name>
</gene>
<name>A0A916R7C6_9HYPH</name>